<keyword evidence="4" id="KW-1185">Reference proteome</keyword>
<keyword evidence="1" id="KW-0460">Magnesium</keyword>
<dbReference type="InterPro" id="IPR029044">
    <property type="entry name" value="Nucleotide-diphossugar_trans"/>
</dbReference>
<dbReference type="InterPro" id="IPR025877">
    <property type="entry name" value="MobA-like_NTP_Trfase"/>
</dbReference>
<evidence type="ECO:0000313" key="3">
    <source>
        <dbReference type="EMBL" id="TMQ77640.1"/>
    </source>
</evidence>
<comment type="caution">
    <text evidence="3">The sequence shown here is derived from an EMBL/GenBank/DDBJ whole genome shotgun (WGS) entry which is preliminary data.</text>
</comment>
<dbReference type="PANTHER" id="PTHR43777:SF1">
    <property type="entry name" value="MOLYBDENUM COFACTOR CYTIDYLYLTRANSFERASE"/>
    <property type="match status" value="1"/>
</dbReference>
<reference evidence="3 4" key="1">
    <citation type="submission" date="2019-04" db="EMBL/GenBank/DDBJ databases">
        <title>A novel phosphate-accumulating bacterium identified in bioreactor for phosphate removal from wastewater.</title>
        <authorList>
            <person name="Kotlyarov R.Y."/>
            <person name="Beletsky A.V."/>
            <person name="Kallistova A.Y."/>
            <person name="Dorofeev A.G."/>
            <person name="Nikolaev Y.Y."/>
            <person name="Pimenov N.V."/>
            <person name="Ravin N.V."/>
            <person name="Mardanov A.V."/>
        </authorList>
    </citation>
    <scope>NUCLEOTIDE SEQUENCE [LARGE SCALE GENOMIC DNA]</scope>
    <source>
        <strain evidence="3 4">Bin19</strain>
    </source>
</reference>
<feature type="domain" description="MobA-like NTP transferase" evidence="2">
    <location>
        <begin position="12"/>
        <end position="175"/>
    </location>
</feature>
<keyword evidence="3" id="KW-0548">Nucleotidyltransferase</keyword>
<dbReference type="GO" id="GO:0016779">
    <property type="term" value="F:nucleotidyltransferase activity"/>
    <property type="evidence" value="ECO:0007669"/>
    <property type="project" value="UniProtKB-KW"/>
</dbReference>
<dbReference type="RefSeq" id="WP_138677709.1">
    <property type="nucleotide sequence ID" value="NZ_SWAD01000020.1"/>
</dbReference>
<dbReference type="CDD" id="cd04182">
    <property type="entry name" value="GT_2_like_f"/>
    <property type="match status" value="1"/>
</dbReference>
<dbReference type="EMBL" id="SWAD01000020">
    <property type="protein sequence ID" value="TMQ77640.1"/>
    <property type="molecule type" value="Genomic_DNA"/>
</dbReference>
<organism evidence="3 4">
    <name type="scientific">Candidatus Accumulibacter phosphatis</name>
    <dbReference type="NCBI Taxonomy" id="327160"/>
    <lineage>
        <taxon>Bacteria</taxon>
        <taxon>Pseudomonadati</taxon>
        <taxon>Pseudomonadota</taxon>
        <taxon>Betaproteobacteria</taxon>
        <taxon>Candidatus Accumulibacter</taxon>
    </lineage>
</organism>
<dbReference type="PANTHER" id="PTHR43777">
    <property type="entry name" value="MOLYBDENUM COFACTOR CYTIDYLYLTRANSFERASE"/>
    <property type="match status" value="1"/>
</dbReference>
<accession>A0A5S4EQ92</accession>
<name>A0A5S4EQ92_9PROT</name>
<dbReference type="AlphaFoldDB" id="A0A5S4EQ92"/>
<protein>
    <submittedName>
        <fullName evidence="3">CTP:molybdopterin cytidylyltransferase</fullName>
    </submittedName>
</protein>
<dbReference type="Pfam" id="PF12804">
    <property type="entry name" value="NTP_transf_3"/>
    <property type="match status" value="1"/>
</dbReference>
<evidence type="ECO:0000313" key="4">
    <source>
        <dbReference type="Proteomes" id="UP000306324"/>
    </source>
</evidence>
<sequence length="200" mass="20488">MPADPARARFVGLLLAAGYGRRFGADKLLHLLADGLPVAVAAARVLRAACPDSIAVLRPDQTALAERLAGEGLRVVTSAVSTIGMGHSLAAGVRASADAAGWIVALADMPFIAPATVRQVADALRDAARTGHAQAIVAPALGSVRGHPVGFMTGWRDALSTLQGDAGAGRILKAHPEYLRLLAVDDAGILRDIDIPGDLG</sequence>
<dbReference type="Gene3D" id="3.90.550.10">
    <property type="entry name" value="Spore Coat Polysaccharide Biosynthesis Protein SpsA, Chain A"/>
    <property type="match status" value="1"/>
</dbReference>
<dbReference type="OrthoDB" id="5298793at2"/>
<proteinExistence type="predicted"/>
<gene>
    <name evidence="3" type="ORF">ACCUM_2841</name>
</gene>
<dbReference type="Proteomes" id="UP000306324">
    <property type="component" value="Unassembled WGS sequence"/>
</dbReference>
<evidence type="ECO:0000259" key="2">
    <source>
        <dbReference type="Pfam" id="PF12804"/>
    </source>
</evidence>
<evidence type="ECO:0000256" key="1">
    <source>
        <dbReference type="ARBA" id="ARBA00022842"/>
    </source>
</evidence>
<keyword evidence="3" id="KW-0808">Transferase</keyword>
<dbReference type="SUPFAM" id="SSF53448">
    <property type="entry name" value="Nucleotide-diphospho-sugar transferases"/>
    <property type="match status" value="1"/>
</dbReference>